<organism evidence="1 2">
    <name type="scientific">Gigaspora rosea</name>
    <dbReference type="NCBI Taxonomy" id="44941"/>
    <lineage>
        <taxon>Eukaryota</taxon>
        <taxon>Fungi</taxon>
        <taxon>Fungi incertae sedis</taxon>
        <taxon>Mucoromycota</taxon>
        <taxon>Glomeromycotina</taxon>
        <taxon>Glomeromycetes</taxon>
        <taxon>Diversisporales</taxon>
        <taxon>Gigasporaceae</taxon>
        <taxon>Gigaspora</taxon>
    </lineage>
</organism>
<reference evidence="1 2" key="1">
    <citation type="submission" date="2018-06" db="EMBL/GenBank/DDBJ databases">
        <title>Comparative genomics reveals the genomic features of Rhizophagus irregularis, R. cerebriforme, R. diaphanum and Gigaspora rosea, and their symbiotic lifestyle signature.</title>
        <authorList>
            <person name="Morin E."/>
            <person name="San Clemente H."/>
            <person name="Chen E.C.H."/>
            <person name="De La Providencia I."/>
            <person name="Hainaut M."/>
            <person name="Kuo A."/>
            <person name="Kohler A."/>
            <person name="Murat C."/>
            <person name="Tang N."/>
            <person name="Roy S."/>
            <person name="Loubradou J."/>
            <person name="Henrissat B."/>
            <person name="Grigoriev I.V."/>
            <person name="Corradi N."/>
            <person name="Roux C."/>
            <person name="Martin F.M."/>
        </authorList>
    </citation>
    <scope>NUCLEOTIDE SEQUENCE [LARGE SCALE GENOMIC DNA]</scope>
    <source>
        <strain evidence="1 2">DAOM 194757</strain>
    </source>
</reference>
<dbReference type="AlphaFoldDB" id="A0A397W1J7"/>
<gene>
    <name evidence="1" type="ORF">C2G38_2060654</name>
</gene>
<name>A0A397W1J7_9GLOM</name>
<comment type="caution">
    <text evidence="1">The sequence shown here is derived from an EMBL/GenBank/DDBJ whole genome shotgun (WGS) entry which is preliminary data.</text>
</comment>
<sequence length="64" mass="7279">MTARHNSCEQTTLEYSLHYLSNQEHNDCKLSTNKPPNDCEISTTIVSKPIITAQNNRFPMSIVL</sequence>
<proteinExistence type="predicted"/>
<accession>A0A397W1J7</accession>
<dbReference type="Proteomes" id="UP000266673">
    <property type="component" value="Unassembled WGS sequence"/>
</dbReference>
<protein>
    <submittedName>
        <fullName evidence="1">Uncharacterized protein</fullName>
    </submittedName>
</protein>
<dbReference type="EMBL" id="QKWP01000083">
    <property type="protein sequence ID" value="RIB27922.1"/>
    <property type="molecule type" value="Genomic_DNA"/>
</dbReference>
<keyword evidence="2" id="KW-1185">Reference proteome</keyword>
<evidence type="ECO:0000313" key="2">
    <source>
        <dbReference type="Proteomes" id="UP000266673"/>
    </source>
</evidence>
<evidence type="ECO:0000313" key="1">
    <source>
        <dbReference type="EMBL" id="RIB27922.1"/>
    </source>
</evidence>